<sequence length="401" mass="43024">MSDNGGLSPAGLDRMRRVMTGFVDRGELPGLVALVHRRGHTHVVEAGAIELGGDVPVRRDTIFRIASLTKAVTAAAAMILVEECRLRLDDPLHGLLPELADRRVLRSPGGPLDDTVPAERPITLRDALTFTLGYGVSFVPDGMPPITRAMLDTGVDNGPDGPSCGPDEWLKRLGALPLAHQPGAGWLYNTGADVAGVLIARAAGRPFEEFLRERIFEPLGMRDTGFTVPSAATGRLAVPYTTDPETGALVRRPDPRDGAYDRPPVFPAGSGGPGLLSTVDDYRAFLRMLLDGGRYPGGRLLSRPSVELMTTDRLTPQQKAGSEMFLGSGGWGFGLAVDGRRDDLFVRPGRFGWTGGLGTSAYADPGEDMIGILFAQRAMTSPEPPHHFEDFWTTAYAAIDD</sequence>
<dbReference type="SUPFAM" id="SSF56601">
    <property type="entry name" value="beta-lactamase/transpeptidase-like"/>
    <property type="match status" value="1"/>
</dbReference>
<evidence type="ECO:0000313" key="2">
    <source>
        <dbReference type="EMBL" id="MBO2456630.1"/>
    </source>
</evidence>
<dbReference type="InterPro" id="IPR001466">
    <property type="entry name" value="Beta-lactam-related"/>
</dbReference>
<keyword evidence="3" id="KW-1185">Reference proteome</keyword>
<dbReference type="InterPro" id="IPR012338">
    <property type="entry name" value="Beta-lactam/transpept-like"/>
</dbReference>
<dbReference type="Proteomes" id="UP000680206">
    <property type="component" value="Unassembled WGS sequence"/>
</dbReference>
<accession>A0ABS3RIR4</accession>
<proteinExistence type="predicted"/>
<reference evidence="2 3" key="1">
    <citation type="submission" date="2021-03" db="EMBL/GenBank/DDBJ databases">
        <title>Actinomadura violae sp. nov., isolated from lichen in Thailand.</title>
        <authorList>
            <person name="Kanchanasin P."/>
            <person name="Saeng-In P."/>
            <person name="Phongsopitanun W."/>
            <person name="Yuki M."/>
            <person name="Kudo T."/>
            <person name="Ohkuma M."/>
            <person name="Tanasupawat S."/>
        </authorList>
    </citation>
    <scope>NUCLEOTIDE SEQUENCE [LARGE SCALE GENOMIC DNA]</scope>
    <source>
        <strain evidence="2 3">LCR2-06</strain>
    </source>
</reference>
<dbReference type="Pfam" id="PF00144">
    <property type="entry name" value="Beta-lactamase"/>
    <property type="match status" value="1"/>
</dbReference>
<dbReference type="InterPro" id="IPR050789">
    <property type="entry name" value="Diverse_Enzym_Activities"/>
</dbReference>
<feature type="domain" description="Beta-lactamase-related" evidence="1">
    <location>
        <begin position="16"/>
        <end position="380"/>
    </location>
</feature>
<protein>
    <submittedName>
        <fullName evidence="2">Beta-lactamase family protein</fullName>
    </submittedName>
</protein>
<evidence type="ECO:0000313" key="3">
    <source>
        <dbReference type="Proteomes" id="UP000680206"/>
    </source>
</evidence>
<dbReference type="EMBL" id="JAGEPF010000002">
    <property type="protein sequence ID" value="MBO2456630.1"/>
    <property type="molecule type" value="Genomic_DNA"/>
</dbReference>
<organism evidence="2 3">
    <name type="scientific">Actinomadura violacea</name>
    <dbReference type="NCBI Taxonomy" id="2819934"/>
    <lineage>
        <taxon>Bacteria</taxon>
        <taxon>Bacillati</taxon>
        <taxon>Actinomycetota</taxon>
        <taxon>Actinomycetes</taxon>
        <taxon>Streptosporangiales</taxon>
        <taxon>Thermomonosporaceae</taxon>
        <taxon>Actinomadura</taxon>
    </lineage>
</organism>
<dbReference type="Gene3D" id="3.40.710.10">
    <property type="entry name" value="DD-peptidase/beta-lactamase superfamily"/>
    <property type="match status" value="1"/>
</dbReference>
<dbReference type="PANTHER" id="PTHR43283:SF3">
    <property type="entry name" value="BETA-LACTAMASE FAMILY PROTEIN (AFU_ORTHOLOGUE AFUA_5G07500)"/>
    <property type="match status" value="1"/>
</dbReference>
<gene>
    <name evidence="2" type="ORF">J4709_03365</name>
</gene>
<name>A0ABS3RIR4_9ACTN</name>
<evidence type="ECO:0000259" key="1">
    <source>
        <dbReference type="Pfam" id="PF00144"/>
    </source>
</evidence>
<dbReference type="RefSeq" id="WP_208236728.1">
    <property type="nucleotide sequence ID" value="NZ_JAGEPF010000002.1"/>
</dbReference>
<comment type="caution">
    <text evidence="2">The sequence shown here is derived from an EMBL/GenBank/DDBJ whole genome shotgun (WGS) entry which is preliminary data.</text>
</comment>
<dbReference type="PANTHER" id="PTHR43283">
    <property type="entry name" value="BETA-LACTAMASE-RELATED"/>
    <property type="match status" value="1"/>
</dbReference>